<reference evidence="9" key="1">
    <citation type="submission" date="2013-08" db="EMBL/GenBank/DDBJ databases">
        <authorList>
            <person name="Mendez C."/>
            <person name="Richter M."/>
            <person name="Ferrer M."/>
            <person name="Sanchez J."/>
        </authorList>
    </citation>
    <scope>NUCLEOTIDE SEQUENCE</scope>
</reference>
<evidence type="ECO:0000313" key="9">
    <source>
        <dbReference type="EMBL" id="EQD63446.1"/>
    </source>
</evidence>
<keyword evidence="4" id="KW-0378">Hydrolase</keyword>
<evidence type="ECO:0000256" key="8">
    <source>
        <dbReference type="SAM" id="Phobius"/>
    </source>
</evidence>
<comment type="similarity">
    <text evidence="2">Belongs to the peptidase M50B family.</text>
</comment>
<keyword evidence="6" id="KW-0482">Metalloprotease</keyword>
<protein>
    <submittedName>
        <fullName evidence="9">Peptidase M50</fullName>
    </submittedName>
</protein>
<dbReference type="EMBL" id="AUZY01004479">
    <property type="protein sequence ID" value="EQD63446.1"/>
    <property type="molecule type" value="Genomic_DNA"/>
</dbReference>
<name>T1AS98_9ZZZZ</name>
<gene>
    <name evidence="9" type="ORF">B1B_07041</name>
</gene>
<accession>T1AS98</accession>
<keyword evidence="8" id="KW-0812">Transmembrane</keyword>
<dbReference type="GO" id="GO:0006508">
    <property type="term" value="P:proteolysis"/>
    <property type="evidence" value="ECO:0007669"/>
    <property type="project" value="UniProtKB-KW"/>
</dbReference>
<evidence type="ECO:0000256" key="3">
    <source>
        <dbReference type="ARBA" id="ARBA00022670"/>
    </source>
</evidence>
<feature type="non-terminal residue" evidence="9">
    <location>
        <position position="158"/>
    </location>
</feature>
<dbReference type="PANTHER" id="PTHR39188:SF3">
    <property type="entry name" value="STAGE IV SPORULATION PROTEIN FB"/>
    <property type="match status" value="1"/>
</dbReference>
<dbReference type="GO" id="GO:0008237">
    <property type="term" value="F:metallopeptidase activity"/>
    <property type="evidence" value="ECO:0007669"/>
    <property type="project" value="UniProtKB-KW"/>
</dbReference>
<proteinExistence type="inferred from homology"/>
<evidence type="ECO:0000256" key="7">
    <source>
        <dbReference type="SAM" id="MobiDB-lite"/>
    </source>
</evidence>
<evidence type="ECO:0000256" key="4">
    <source>
        <dbReference type="ARBA" id="ARBA00022801"/>
    </source>
</evidence>
<comment type="cofactor">
    <cofactor evidence="1">
        <name>Zn(2+)</name>
        <dbReference type="ChEBI" id="CHEBI:29105"/>
    </cofactor>
</comment>
<dbReference type="AlphaFoldDB" id="T1AS98"/>
<feature type="transmembrane region" description="Helical" evidence="8">
    <location>
        <begin position="57"/>
        <end position="89"/>
    </location>
</feature>
<sequence length="158" mass="16806">SHHQSDQLAGHSQLGPGGVQPRPCLPLDGGRLLSSLIWWRTGSRQKGTHGAVRVGRVFASLVIAGGLLEIVLGGLLSGIWLGFIGWFLFSAGGAEERQTQIRAALKTVSVVTAMTAPVVTVPDWLTVEQLLGAGGGQHRTPIYALHDPSEQGRAWSTW</sequence>
<feature type="region of interest" description="Disordered" evidence="7">
    <location>
        <begin position="1"/>
        <end position="20"/>
    </location>
</feature>
<comment type="caution">
    <text evidence="9">The sequence shown here is derived from an EMBL/GenBank/DDBJ whole genome shotgun (WGS) entry which is preliminary data.</text>
</comment>
<keyword evidence="8" id="KW-1133">Transmembrane helix</keyword>
<evidence type="ECO:0000256" key="1">
    <source>
        <dbReference type="ARBA" id="ARBA00001947"/>
    </source>
</evidence>
<keyword evidence="8" id="KW-0472">Membrane</keyword>
<reference evidence="9" key="2">
    <citation type="journal article" date="2014" name="ISME J.">
        <title>Microbial stratification in low pH oxic and suboxic macroscopic growths along an acid mine drainage.</title>
        <authorList>
            <person name="Mendez-Garcia C."/>
            <person name="Mesa V."/>
            <person name="Sprenger R.R."/>
            <person name="Richter M."/>
            <person name="Diez M.S."/>
            <person name="Solano J."/>
            <person name="Bargiela R."/>
            <person name="Golyshina O.V."/>
            <person name="Manteca A."/>
            <person name="Ramos J.L."/>
            <person name="Gallego J.R."/>
            <person name="Llorente I."/>
            <person name="Martins Dos Santos V.A."/>
            <person name="Jensen O.N."/>
            <person name="Pelaez A.I."/>
            <person name="Sanchez J."/>
            <person name="Ferrer M."/>
        </authorList>
    </citation>
    <scope>NUCLEOTIDE SEQUENCE</scope>
</reference>
<feature type="non-terminal residue" evidence="9">
    <location>
        <position position="1"/>
    </location>
</feature>
<evidence type="ECO:0000256" key="2">
    <source>
        <dbReference type="ARBA" id="ARBA00007931"/>
    </source>
</evidence>
<evidence type="ECO:0000256" key="6">
    <source>
        <dbReference type="ARBA" id="ARBA00023049"/>
    </source>
</evidence>
<keyword evidence="3" id="KW-0645">Protease</keyword>
<evidence type="ECO:0000256" key="5">
    <source>
        <dbReference type="ARBA" id="ARBA00022833"/>
    </source>
</evidence>
<organism evidence="9">
    <name type="scientific">mine drainage metagenome</name>
    <dbReference type="NCBI Taxonomy" id="410659"/>
    <lineage>
        <taxon>unclassified sequences</taxon>
        <taxon>metagenomes</taxon>
        <taxon>ecological metagenomes</taxon>
    </lineage>
</organism>
<dbReference type="PANTHER" id="PTHR39188">
    <property type="entry name" value="MEMBRANE-ASSOCIATED ZINC METALLOPROTEASE M50B"/>
    <property type="match status" value="1"/>
</dbReference>
<keyword evidence="5" id="KW-0862">Zinc</keyword>